<dbReference type="Proteomes" id="UP000887580">
    <property type="component" value="Unplaced"/>
</dbReference>
<organism evidence="1 2">
    <name type="scientific">Panagrolaimus sp. PS1159</name>
    <dbReference type="NCBI Taxonomy" id="55785"/>
    <lineage>
        <taxon>Eukaryota</taxon>
        <taxon>Metazoa</taxon>
        <taxon>Ecdysozoa</taxon>
        <taxon>Nematoda</taxon>
        <taxon>Chromadorea</taxon>
        <taxon>Rhabditida</taxon>
        <taxon>Tylenchina</taxon>
        <taxon>Panagrolaimomorpha</taxon>
        <taxon>Panagrolaimoidea</taxon>
        <taxon>Panagrolaimidae</taxon>
        <taxon>Panagrolaimus</taxon>
    </lineage>
</organism>
<proteinExistence type="predicted"/>
<name>A0AC35F777_9BILA</name>
<accession>A0AC35F777</accession>
<sequence>MSQGKVVVEFKKANGGNIEVSEEKFLQSQQWFERIINTELEPLQAVDGEVDNFNDEDHSYDEDEDGKGHETPERGSSPSTFSDITNKYPVELPQTPAIIIKNTAKFKPYTPPTISDKMRQEMIAKRLSDRKRKAEDELPAPSAPTPPSAPSTITPEQRERARKNREAALALRRSLQNH</sequence>
<evidence type="ECO:0000313" key="2">
    <source>
        <dbReference type="WBParaSite" id="PS1159_v2.g1468.t1"/>
    </source>
</evidence>
<protein>
    <submittedName>
        <fullName evidence="2">Uncharacterized protein</fullName>
    </submittedName>
</protein>
<evidence type="ECO:0000313" key="1">
    <source>
        <dbReference type="Proteomes" id="UP000887580"/>
    </source>
</evidence>
<reference evidence="2" key="1">
    <citation type="submission" date="2022-11" db="UniProtKB">
        <authorList>
            <consortium name="WormBaseParasite"/>
        </authorList>
    </citation>
    <scope>IDENTIFICATION</scope>
</reference>
<dbReference type="WBParaSite" id="PS1159_v2.g1468.t1">
    <property type="protein sequence ID" value="PS1159_v2.g1468.t1"/>
    <property type="gene ID" value="PS1159_v2.g1468"/>
</dbReference>